<evidence type="ECO:0000256" key="3">
    <source>
        <dbReference type="ARBA" id="ARBA00022989"/>
    </source>
</evidence>
<evidence type="ECO:0000313" key="7">
    <source>
        <dbReference type="Proteomes" id="UP000322876"/>
    </source>
</evidence>
<keyword evidence="4 5" id="KW-0472">Membrane</keyword>
<dbReference type="EMBL" id="VFJB01000001">
    <property type="protein sequence ID" value="KAA0259542.1"/>
    <property type="molecule type" value="Genomic_DNA"/>
</dbReference>
<evidence type="ECO:0000313" key="6">
    <source>
        <dbReference type="EMBL" id="KAA0259542.1"/>
    </source>
</evidence>
<keyword evidence="2 5" id="KW-0812">Transmembrane</keyword>
<comment type="caution">
    <text evidence="6">The sequence shown here is derived from an EMBL/GenBank/DDBJ whole genome shotgun (WGS) entry which is preliminary data.</text>
</comment>
<organism evidence="6 7">
    <name type="scientific">Deferribacter autotrophicus</name>
    <dbReference type="NCBI Taxonomy" id="500465"/>
    <lineage>
        <taxon>Bacteria</taxon>
        <taxon>Pseudomonadati</taxon>
        <taxon>Deferribacterota</taxon>
        <taxon>Deferribacteres</taxon>
        <taxon>Deferribacterales</taxon>
        <taxon>Deferribacteraceae</taxon>
        <taxon>Deferribacter</taxon>
    </lineage>
</organism>
<keyword evidence="7" id="KW-1185">Reference proteome</keyword>
<dbReference type="AlphaFoldDB" id="A0A5A8F973"/>
<dbReference type="GO" id="GO:0005886">
    <property type="term" value="C:plasma membrane"/>
    <property type="evidence" value="ECO:0007669"/>
    <property type="project" value="TreeGrafter"/>
</dbReference>
<dbReference type="CDD" id="cd16914">
    <property type="entry name" value="EcfT"/>
    <property type="match status" value="1"/>
</dbReference>
<dbReference type="PANTHER" id="PTHR33514:SF13">
    <property type="entry name" value="PROTEIN ABCI12, CHLOROPLASTIC"/>
    <property type="match status" value="1"/>
</dbReference>
<reference evidence="6 7" key="1">
    <citation type="submission" date="2019-06" db="EMBL/GenBank/DDBJ databases">
        <title>Genomic insights into carbon and energy metabolism of Deferribacter autotrophicus revealed new metabolic traits in the phylum Deferribacteres.</title>
        <authorList>
            <person name="Slobodkin A.I."/>
            <person name="Slobodkina G.B."/>
            <person name="Allioux M."/>
            <person name="Alain K."/>
            <person name="Jebbar M."/>
            <person name="Shadrin V."/>
            <person name="Kublanov I.V."/>
            <person name="Toshchakov S.V."/>
            <person name="Bonch-Osmolovskaya E.A."/>
        </authorList>
    </citation>
    <scope>NUCLEOTIDE SEQUENCE [LARGE SCALE GENOMIC DNA]</scope>
    <source>
        <strain evidence="6 7">SL50</strain>
    </source>
</reference>
<dbReference type="RefSeq" id="WP_149265362.1">
    <property type="nucleotide sequence ID" value="NZ_VFJB01000001.1"/>
</dbReference>
<evidence type="ECO:0000256" key="4">
    <source>
        <dbReference type="ARBA" id="ARBA00023136"/>
    </source>
</evidence>
<feature type="transmembrane region" description="Helical" evidence="5">
    <location>
        <begin position="102"/>
        <end position="123"/>
    </location>
</feature>
<feature type="transmembrane region" description="Helical" evidence="5">
    <location>
        <begin position="25"/>
        <end position="52"/>
    </location>
</feature>
<protein>
    <submittedName>
        <fullName evidence="6">Energy-coupling factor transporter transmembrane protein EcfT</fullName>
    </submittedName>
</protein>
<feature type="transmembrane region" description="Helical" evidence="5">
    <location>
        <begin position="232"/>
        <end position="248"/>
    </location>
</feature>
<dbReference type="OrthoDB" id="3186578at2"/>
<name>A0A5A8F973_9BACT</name>
<feature type="transmembrane region" description="Helical" evidence="5">
    <location>
        <begin position="72"/>
        <end position="90"/>
    </location>
</feature>
<dbReference type="PANTHER" id="PTHR33514">
    <property type="entry name" value="PROTEIN ABCI12, CHLOROPLASTIC"/>
    <property type="match status" value="1"/>
</dbReference>
<proteinExistence type="predicted"/>
<comment type="subcellular location">
    <subcellularLocation>
        <location evidence="1">Membrane</location>
        <topology evidence="1">Multi-pass membrane protein</topology>
    </subcellularLocation>
</comment>
<dbReference type="InterPro" id="IPR003339">
    <property type="entry name" value="ABC/ECF_trnsptr_transmembrane"/>
</dbReference>
<evidence type="ECO:0000256" key="5">
    <source>
        <dbReference type="SAM" id="Phobius"/>
    </source>
</evidence>
<accession>A0A5A8F973</accession>
<evidence type="ECO:0000256" key="1">
    <source>
        <dbReference type="ARBA" id="ARBA00004141"/>
    </source>
</evidence>
<dbReference type="Proteomes" id="UP000322876">
    <property type="component" value="Unassembled WGS sequence"/>
</dbReference>
<keyword evidence="3 5" id="KW-1133">Transmembrane helix</keyword>
<evidence type="ECO:0000256" key="2">
    <source>
        <dbReference type="ARBA" id="ARBA00022692"/>
    </source>
</evidence>
<dbReference type="Pfam" id="PF02361">
    <property type="entry name" value="CbiQ"/>
    <property type="match status" value="1"/>
</dbReference>
<gene>
    <name evidence="6" type="ORF">FHQ18_01300</name>
</gene>
<sequence>MNNLYFGRYLPKNSIIHNFHPLLKFLIGMSLILLIGVSSNIYFLLFNIILLLIISKTAKIQVSSLLKSVRPFIFLLMFTFFIQLFFTSAGDFQFNLNNLQFSIVYTLRFFIIILVSSLLTVTTPPYDFVKIIYFLLRPLKFLKVNVNDIAISSIIALRFIPLLFEESEKIRIAQKIRGEEKSFLKNLMSLDDFLIPLFHRIFYYSEQLSITLMYKRDWEKVLKISKPVKTDILFFLFFECLIFIGVLYV</sequence>